<dbReference type="InterPro" id="IPR032675">
    <property type="entry name" value="LRR_dom_sf"/>
</dbReference>
<organism evidence="5 6">
    <name type="scientific">Rhynchospora tenuis</name>
    <dbReference type="NCBI Taxonomy" id="198213"/>
    <lineage>
        <taxon>Eukaryota</taxon>
        <taxon>Viridiplantae</taxon>
        <taxon>Streptophyta</taxon>
        <taxon>Embryophyta</taxon>
        <taxon>Tracheophyta</taxon>
        <taxon>Spermatophyta</taxon>
        <taxon>Magnoliopsida</taxon>
        <taxon>Liliopsida</taxon>
        <taxon>Poales</taxon>
        <taxon>Cyperaceae</taxon>
        <taxon>Cyperoideae</taxon>
        <taxon>Rhynchosporeae</taxon>
        <taxon>Rhynchospora</taxon>
    </lineage>
</organism>
<evidence type="ECO:0000313" key="5">
    <source>
        <dbReference type="EMBL" id="KAJ3684857.1"/>
    </source>
</evidence>
<dbReference type="GO" id="GO:0002758">
    <property type="term" value="P:innate immune response-activating signaling pathway"/>
    <property type="evidence" value="ECO:0007669"/>
    <property type="project" value="UniProtKB-ARBA"/>
</dbReference>
<evidence type="ECO:0000313" key="6">
    <source>
        <dbReference type="Proteomes" id="UP001210211"/>
    </source>
</evidence>
<proteinExistence type="predicted"/>
<dbReference type="EMBL" id="JAMRDG010000002">
    <property type="protein sequence ID" value="KAJ3684857.1"/>
    <property type="molecule type" value="Genomic_DNA"/>
</dbReference>
<evidence type="ECO:0000259" key="3">
    <source>
        <dbReference type="Pfam" id="PF23559"/>
    </source>
</evidence>
<dbReference type="InterPro" id="IPR058922">
    <property type="entry name" value="WHD_DRP"/>
</dbReference>
<dbReference type="AlphaFoldDB" id="A0AAD5WAA4"/>
<dbReference type="FunFam" id="1.10.10.10:FF:000322">
    <property type="entry name" value="Probable disease resistance protein At1g63360"/>
    <property type="match status" value="1"/>
</dbReference>
<dbReference type="InterPro" id="IPR036388">
    <property type="entry name" value="WH-like_DNA-bd_sf"/>
</dbReference>
<dbReference type="Pfam" id="PF23559">
    <property type="entry name" value="WHD_DRP"/>
    <property type="match status" value="1"/>
</dbReference>
<dbReference type="GO" id="GO:0009626">
    <property type="term" value="P:plant-type hypersensitive response"/>
    <property type="evidence" value="ECO:0007669"/>
    <property type="project" value="UniProtKB-ARBA"/>
</dbReference>
<dbReference type="Pfam" id="PF23598">
    <property type="entry name" value="LRR_14"/>
    <property type="match status" value="1"/>
</dbReference>
<dbReference type="InterPro" id="IPR044974">
    <property type="entry name" value="Disease_R_plants"/>
</dbReference>
<feature type="domain" description="Disease resistance protein winged helix" evidence="3">
    <location>
        <begin position="169"/>
        <end position="243"/>
    </location>
</feature>
<evidence type="ECO:0000256" key="1">
    <source>
        <dbReference type="ARBA" id="ARBA00022737"/>
    </source>
</evidence>
<dbReference type="Gene3D" id="1.10.10.10">
    <property type="entry name" value="Winged helix-like DNA-binding domain superfamily/Winged helix DNA-binding domain"/>
    <property type="match status" value="1"/>
</dbReference>
<dbReference type="SUPFAM" id="SSF52058">
    <property type="entry name" value="L domain-like"/>
    <property type="match status" value="1"/>
</dbReference>
<accession>A0AAD5WAA4</accession>
<dbReference type="PANTHER" id="PTHR23155:SF1185">
    <property type="entry name" value="DISEASE RESISTANCE RPP8-LIKE PROTEIN 3-RELATED"/>
    <property type="match status" value="1"/>
</dbReference>
<comment type="caution">
    <text evidence="5">The sequence shown here is derived from an EMBL/GenBank/DDBJ whole genome shotgun (WGS) entry which is preliminary data.</text>
</comment>
<dbReference type="InterPro" id="IPR055414">
    <property type="entry name" value="LRR_R13L4/SHOC2-like"/>
</dbReference>
<dbReference type="GO" id="GO:0042742">
    <property type="term" value="P:defense response to bacterium"/>
    <property type="evidence" value="ECO:0007669"/>
    <property type="project" value="UniProtKB-ARBA"/>
</dbReference>
<dbReference type="Proteomes" id="UP001210211">
    <property type="component" value="Unassembled WGS sequence"/>
</dbReference>
<gene>
    <name evidence="5" type="ORF">LUZ61_014021</name>
</gene>
<evidence type="ECO:0000259" key="4">
    <source>
        <dbReference type="Pfam" id="PF23598"/>
    </source>
</evidence>
<sequence length="682" mass="79672">MPYHTEQEFNALVPAPVSVLRREVYILRSEAHKKNLEAFWNADLEHVLDERTLQWVEDSMDVSYEIEDAVNDIDLAIFSRQIFISGTKKERRKWINEQKKKIQKLKDRIREIDDYGERFTPILSSKKREFGISLEFDDFNNPMTHRDGLMRYTNLSLGMKRCFLYFAAFPSDFHIEARSLFRIWVAERLIPFKETETETVTLEETAECFLEDLVQRQMVQVSHRFPDGSIKYCRINDVLRALAIEKSKEINFLVVCSKPDDWHIYDKAYRVAVHYSNDNELIDNYGSPNVRSLLLFGESSKVDCSKYKMLGVLANMRGEVKLESFRGSSHLRYLQLNTAFNDRDFGEWIGGMTNLETLDLRLSMHGDLSNWIWRVKRLRHVLLSEYYGETQGPTTNQTNLQTHGDLSSWMWRVKRLRHVLLSEYYGETQGPTTNPTKLLTLTGVNWNKSWERLSDVTNMRHLRELSIFSYREPRTAYGVVAGLFRPRHLKVQGAIDLAHITMGGGNFWNLKSLVLINDDYNSNYSLVLHDDMLPPSLTELELGFQFGSDPMPVLEKLERLNTLRIRGVRDIRNNPLRSIRCSAGGFKQLEELVLESLMLKEWKIEMGAMPELKRLSIRLCPLLRMPSELIHLGNLQHLTCTVIKTSLYFTNRDEIRNIFEQRPHLQGGLREVFGDFIPFDSF</sequence>
<reference evidence="5 6" key="1">
    <citation type="journal article" date="2022" name="Cell">
        <title>Repeat-based holocentromeres influence genome architecture and karyotype evolution.</title>
        <authorList>
            <person name="Hofstatter P.G."/>
            <person name="Thangavel G."/>
            <person name="Lux T."/>
            <person name="Neumann P."/>
            <person name="Vondrak T."/>
            <person name="Novak P."/>
            <person name="Zhang M."/>
            <person name="Costa L."/>
            <person name="Castellani M."/>
            <person name="Scott A."/>
            <person name="Toegelov H."/>
            <person name="Fuchs J."/>
            <person name="Mata-Sucre Y."/>
            <person name="Dias Y."/>
            <person name="Vanzela A.L.L."/>
            <person name="Huettel B."/>
            <person name="Almeida C.C.S."/>
            <person name="Simkova H."/>
            <person name="Souza G."/>
            <person name="Pedrosa-Harand A."/>
            <person name="Macas J."/>
            <person name="Mayer K.F.X."/>
            <person name="Houben A."/>
            <person name="Marques A."/>
        </authorList>
    </citation>
    <scope>NUCLEOTIDE SEQUENCE [LARGE SCALE GENOMIC DNA]</scope>
    <source>
        <strain evidence="5">RhyTen1mFocal</strain>
    </source>
</reference>
<evidence type="ECO:0000256" key="2">
    <source>
        <dbReference type="ARBA" id="ARBA00022821"/>
    </source>
</evidence>
<keyword evidence="2" id="KW-0611">Plant defense</keyword>
<dbReference type="Gene3D" id="3.80.10.10">
    <property type="entry name" value="Ribonuclease Inhibitor"/>
    <property type="match status" value="1"/>
</dbReference>
<feature type="domain" description="Disease resistance R13L4/SHOC-2-like LRR" evidence="4">
    <location>
        <begin position="290"/>
        <end position="641"/>
    </location>
</feature>
<name>A0AAD5WAA4_9POAL</name>
<dbReference type="PANTHER" id="PTHR23155">
    <property type="entry name" value="DISEASE RESISTANCE PROTEIN RP"/>
    <property type="match status" value="1"/>
</dbReference>
<protein>
    <submittedName>
        <fullName evidence="5">Uncharacterized protein</fullName>
    </submittedName>
</protein>
<keyword evidence="6" id="KW-1185">Reference proteome</keyword>
<keyword evidence="1" id="KW-0677">Repeat</keyword>